<keyword evidence="5" id="KW-1185">Reference proteome</keyword>
<feature type="compositionally biased region" description="Gly residues" evidence="1">
    <location>
        <begin position="499"/>
        <end position="508"/>
    </location>
</feature>
<feature type="compositionally biased region" description="Low complexity" evidence="1">
    <location>
        <begin position="854"/>
        <end position="870"/>
    </location>
</feature>
<feature type="compositionally biased region" description="Low complexity" evidence="1">
    <location>
        <begin position="793"/>
        <end position="804"/>
    </location>
</feature>
<dbReference type="EMBL" id="JAULSX010000004">
    <property type="protein sequence ID" value="KAK3492066.1"/>
    <property type="molecule type" value="Genomic_DNA"/>
</dbReference>
<organism evidence="4 5">
    <name type="scientific">Neurospora hispaniola</name>
    <dbReference type="NCBI Taxonomy" id="588809"/>
    <lineage>
        <taxon>Eukaryota</taxon>
        <taxon>Fungi</taxon>
        <taxon>Dikarya</taxon>
        <taxon>Ascomycota</taxon>
        <taxon>Pezizomycotina</taxon>
        <taxon>Sordariomycetes</taxon>
        <taxon>Sordariomycetidae</taxon>
        <taxon>Sordariales</taxon>
        <taxon>Sordariaceae</taxon>
        <taxon>Neurospora</taxon>
    </lineage>
</organism>
<feature type="region of interest" description="Disordered" evidence="1">
    <location>
        <begin position="146"/>
        <end position="200"/>
    </location>
</feature>
<feature type="chain" id="PRO_5042469203" description="DUF7371 domain-containing protein" evidence="2">
    <location>
        <begin position="20"/>
        <end position="2020"/>
    </location>
</feature>
<feature type="compositionally biased region" description="Low complexity" evidence="1">
    <location>
        <begin position="1362"/>
        <end position="1374"/>
    </location>
</feature>
<proteinExistence type="predicted"/>
<protein>
    <recommendedName>
        <fullName evidence="3">DUF7371 domain-containing protein</fullName>
    </recommendedName>
</protein>
<evidence type="ECO:0000313" key="5">
    <source>
        <dbReference type="Proteomes" id="UP001285908"/>
    </source>
</evidence>
<gene>
    <name evidence="4" type="ORF">B0T23DRAFT_133446</name>
</gene>
<feature type="region of interest" description="Disordered" evidence="1">
    <location>
        <begin position="650"/>
        <end position="682"/>
    </location>
</feature>
<dbReference type="RefSeq" id="XP_062692524.1">
    <property type="nucleotide sequence ID" value="XM_062832231.1"/>
</dbReference>
<feature type="compositionally biased region" description="Gly residues" evidence="1">
    <location>
        <begin position="1297"/>
        <end position="1319"/>
    </location>
</feature>
<reference evidence="4 5" key="1">
    <citation type="journal article" date="2023" name="Mol. Phylogenet. Evol.">
        <title>Genome-scale phylogeny and comparative genomics of the fungal order Sordariales.</title>
        <authorList>
            <person name="Hensen N."/>
            <person name="Bonometti L."/>
            <person name="Westerberg I."/>
            <person name="Brannstrom I.O."/>
            <person name="Guillou S."/>
            <person name="Cros-Aarteil S."/>
            <person name="Calhoun S."/>
            <person name="Haridas S."/>
            <person name="Kuo A."/>
            <person name="Mondo S."/>
            <person name="Pangilinan J."/>
            <person name="Riley R."/>
            <person name="LaButti K."/>
            <person name="Andreopoulos B."/>
            <person name="Lipzen A."/>
            <person name="Chen C."/>
            <person name="Yan M."/>
            <person name="Daum C."/>
            <person name="Ng V."/>
            <person name="Clum A."/>
            <person name="Steindorff A."/>
            <person name="Ohm R.A."/>
            <person name="Martin F."/>
            <person name="Silar P."/>
            <person name="Natvig D.O."/>
            <person name="Lalanne C."/>
            <person name="Gautier V."/>
            <person name="Ament-Velasquez S.L."/>
            <person name="Kruys A."/>
            <person name="Hutchinson M.I."/>
            <person name="Powell A.J."/>
            <person name="Barry K."/>
            <person name="Miller A.N."/>
            <person name="Grigoriev I.V."/>
            <person name="Debuchy R."/>
            <person name="Gladieux P."/>
            <person name="Hiltunen Thoren M."/>
            <person name="Johannesson H."/>
        </authorList>
    </citation>
    <scope>NUCLEOTIDE SEQUENCE [LARGE SCALE GENOMIC DNA]</scope>
    <source>
        <strain evidence="4 5">FGSC 10403</strain>
    </source>
</reference>
<feature type="compositionally biased region" description="Low complexity" evidence="1">
    <location>
        <begin position="655"/>
        <end position="664"/>
    </location>
</feature>
<feature type="region of interest" description="Disordered" evidence="1">
    <location>
        <begin position="1664"/>
        <end position="1762"/>
    </location>
</feature>
<feature type="region of interest" description="Disordered" evidence="1">
    <location>
        <begin position="71"/>
        <end position="114"/>
    </location>
</feature>
<feature type="region of interest" description="Disordered" evidence="1">
    <location>
        <begin position="731"/>
        <end position="804"/>
    </location>
</feature>
<feature type="compositionally biased region" description="Low complexity" evidence="1">
    <location>
        <begin position="82"/>
        <end position="97"/>
    </location>
</feature>
<evidence type="ECO:0000259" key="3">
    <source>
        <dbReference type="Pfam" id="PF24086"/>
    </source>
</evidence>
<feature type="compositionally biased region" description="Low complexity" evidence="1">
    <location>
        <begin position="830"/>
        <end position="842"/>
    </location>
</feature>
<feature type="region of interest" description="Disordered" evidence="1">
    <location>
        <begin position="1194"/>
        <end position="1253"/>
    </location>
</feature>
<feature type="region of interest" description="Disordered" evidence="1">
    <location>
        <begin position="422"/>
        <end position="510"/>
    </location>
</feature>
<sequence>MRLNASLGVLSGIAWTTSGAVVPRNLDYDIDTTCTSTETDQGTVFVTVPGGNSPTAAAPAGSVFTLTVPVGGSDPGAGSPGSFGSPSGSGNNGLLSSTCTTESSPFGSPFGSADTLEPVTITITALSTPMSTVTIPVSTITINTPGAGSGASNNGNGNSPGSIVTVTAPQASPSPAFPGSGSDITITIPGGSGSGSSPAGVTVTVPQISGQAGEVVTLTIPEGPSQSATVVLTVTIPDVADSPGSWSTIVSAPGLNGATSGPLVTVIGGTSAGPQVPTNLPVPGGLLSSTCSDALTPGAGGSGNPGSGNTLTVPLPQLTTIQGGKESYPPFFGGPNPLTITYTIPAEPGMPTPLVETLTVTPNLPYPPGDPGSSYGPTDLTIPLGPFGVHSTVSAGDSSGLTLVTYTVPADGNSPGYTGVFTLTPGAGSSPDQGGQNGGSPVTVTVPEATQPGQNGGSSGETGYPPYGGSAAPAGNGSPDTVTLTVPQAGAPTQSFPGQGSGQSGFGSGNQAPTVTLTVPASSTPGSGLGGQGSGPGYGNGQSTCLTLTIPGANSDGQSSLLTVTVPAGSGFPVGGAPSVPYNGPSDPVTVTAFPFPGASVLPGSSPSGSGDEGQSTCLTLTLTGANGQPSLATVTVPVASAFPNGGAPSAPYNGPSGPVTVTVPPTPGSGSSGSGDDDQSTCLTLTLTGANGQPSLVTFTVLASDYPSGASPSAVNTNGPSGVVTVVVPETTDSSGSFPGSGSYGSGGNGPSAVLTVTVPDNSGSGSGPSASDPYGYGGGNDQPGVITVTEPAGSPSAASGSPIVVTYTVPAGPGETESSYAVTYTLQPSSGSGSSPSVSGGPAGYGNGGSNPFGSGSNPTGSSSGLSPITITLGPSDGFATPVVVTYTPGVTGQPSSPSPTPSEIVVSESGTLFTITLPGSGSLPFTTSPASSEIVISEFGTLFTITVPATAPAAQPTVASGSVNVPGYGSGAGSGAGSLPSGLTVFTITPTSGSPYVVTIPVGGGSGSSPSNVLTVTEGPSPTGYGTGSGSGSSPNNGEFTITIDGTPVVVPLPQSNPGGNPATGSGVVTVTEGGNGLATPAAGTVFTLTLSGTPVAVTVPASGNTAPVGQGGILTVTEGLPSGSPSIVTVPAGAGGVTAQPSATPYGGSFPGGEVITVIGPDGHPTVLTIPGGGNPAATQNGPSNVLTITEGGAAPTGSVQPGGNGVGTAFTVTLSSPGNGQGSGPQGSGQGNGPQGYGSPNSGLGPVLTITELPSGVAGGLQPGATGFATALTFTIPSGSGIGPSGSNNGPFGSGNGPLGYGSGPVGSGNGPQGYGSPNSGLGPVLTITELPSGAAGGLQPGATGFATALTFTIPSGSGNGPSGSNNGPFGSGNGPQGYGSPNAGAGSIFTITQGGAGAAQSTGPILTVSEVVLSETIPIGSGLYSVVAFTTTLGSGSGSGPGSGPSIVTIDPNGSGNGLNSPSAIGGGAFATTLTLARPSAVIATAPALGPQVVTVLPSIFTVWPQNTLVTTTSCTTSNGGAFFDPGQNGGIGPSVVTMWPTYSIDTTCTKSSTSYISASAVAPAPSSESSTVLMLSSSTLAVISSAPSLPSPSDSSTVLMLSSSTLAVISSEPATPSAVAPEPVSTASGEQAIPTLTTEPPSSSNEGQAIPTLTAEPAEPTSAAGGGQPIEPSEPTSAAGGGQPIEPSEPTSAAGGGQPIEPTDSSGGGQSIPVVTPEPSTSSDEQAIPTLSFEVPPESSAGEEVPPPQTEFGLGHIHPRAAHITVIPTPSSVAPDSVSTASVACGSLGDRGGYTFRFDDIPAPETLNSDTNSAMVVRHQLVPRPYHRFLFSDDFRVVPPPQSRFVPSSGSQMVQYDGASKNVAQIGLAQLRNNPCFRFDFLGVSLGCNSTVEPCVFNVKGIQWNGVHDVIQANKTFVVGACKNIDSCVLRHQILDSATALQFTNLTAVNITLTVAGKPVTWWADDFQVAWTENDCTTAACRALVPNTASTPQKPWGVSEEVKAKGLRWSIRR</sequence>
<comment type="caution">
    <text evidence="4">The sequence shown here is derived from an EMBL/GenBank/DDBJ whole genome shotgun (WGS) entry which is preliminary data.</text>
</comment>
<evidence type="ECO:0000313" key="4">
    <source>
        <dbReference type="EMBL" id="KAK3492066.1"/>
    </source>
</evidence>
<feature type="signal peptide" evidence="2">
    <location>
        <begin position="1"/>
        <end position="19"/>
    </location>
</feature>
<feature type="compositionally biased region" description="Polar residues" evidence="1">
    <location>
        <begin position="430"/>
        <end position="443"/>
    </location>
</feature>
<feature type="compositionally biased region" description="Gly residues" evidence="1">
    <location>
        <begin position="1224"/>
        <end position="1241"/>
    </location>
</feature>
<dbReference type="InterPro" id="IPR055795">
    <property type="entry name" value="DUF7371"/>
</dbReference>
<feature type="region of interest" description="Disordered" evidence="1">
    <location>
        <begin position="1287"/>
        <end position="1328"/>
    </location>
</feature>
<feature type="domain" description="DUF7371" evidence="3">
    <location>
        <begin position="1798"/>
        <end position="1989"/>
    </location>
</feature>
<feature type="compositionally biased region" description="Gly residues" evidence="1">
    <location>
        <begin position="843"/>
        <end position="853"/>
    </location>
</feature>
<accession>A0AAJ0MQY4</accession>
<name>A0AAJ0MQY4_9PEZI</name>
<feature type="region of interest" description="Disordered" evidence="1">
    <location>
        <begin position="827"/>
        <end position="872"/>
    </location>
</feature>
<dbReference type="Proteomes" id="UP001285908">
    <property type="component" value="Unassembled WGS sequence"/>
</dbReference>
<dbReference type="Pfam" id="PF24086">
    <property type="entry name" value="DUF7371"/>
    <property type="match status" value="1"/>
</dbReference>
<evidence type="ECO:0000256" key="1">
    <source>
        <dbReference type="SAM" id="MobiDB-lite"/>
    </source>
</evidence>
<dbReference type="GeneID" id="87869853"/>
<feature type="compositionally biased region" description="Low complexity" evidence="1">
    <location>
        <begin position="146"/>
        <end position="189"/>
    </location>
</feature>
<feature type="compositionally biased region" description="Low complexity" evidence="1">
    <location>
        <begin position="463"/>
        <end position="479"/>
    </location>
</feature>
<feature type="compositionally biased region" description="Low complexity" evidence="1">
    <location>
        <begin position="1287"/>
        <end position="1296"/>
    </location>
</feature>
<feature type="region of interest" description="Disordered" evidence="1">
    <location>
        <begin position="1362"/>
        <end position="1387"/>
    </location>
</feature>
<keyword evidence="2" id="KW-0732">Signal</keyword>
<evidence type="ECO:0000256" key="2">
    <source>
        <dbReference type="SAM" id="SignalP"/>
    </source>
</evidence>